<dbReference type="InterPro" id="IPR011049">
    <property type="entry name" value="Serralysin-like_metalloprot_C"/>
</dbReference>
<sequence>MLALMLAAMGLLSASFIFDDNNDPVPPSDEEDPTGEQVGDGGDVSDTSVGGVLAMWNELDDLTDTSGDDAIGVEYDREFDPEAGGFVPLDNFADGGAGDDRMYLNGGTAAGGEGNDTISMFFSLGSDVLGEDAFPVALGGTGEDLIVNVNTQAVIDAGEGNDTVSFDRPFGLGDDIDVTLGEGEDLIQVVDNEAPSRIIAELHDFDPAQDRIEIVRAQVGQREPEPVSGFDVTVEPLEGEEASLLSIALQLEDAEADPETFQFLVHGLDPSQAEDIQIGIVDEEPASDEPLEPLRDGTDLVFNIGADDPADFSTSNLNLALQEANPLADITRVVLNVDPTLEGTFDIFDSTTFSGSSSGADGSSAEYLQVVYTPPEFEGGPMTSYSIIGDDSTYLAADGPPDGVFIRPPEFLAPSAEVARIFLGSVTAAFNQPEDGFSTVNDVEIVINRLPVVELGTGV</sequence>
<organism evidence="3 4">
    <name type="scientific">Roseovarius lutimaris</name>
    <dbReference type="NCBI Taxonomy" id="1005928"/>
    <lineage>
        <taxon>Bacteria</taxon>
        <taxon>Pseudomonadati</taxon>
        <taxon>Pseudomonadota</taxon>
        <taxon>Alphaproteobacteria</taxon>
        <taxon>Rhodobacterales</taxon>
        <taxon>Roseobacteraceae</taxon>
        <taxon>Roseovarius</taxon>
    </lineage>
</organism>
<proteinExistence type="predicted"/>
<dbReference type="RefSeq" id="WP_092839226.1">
    <property type="nucleotide sequence ID" value="NZ_FOVP01000013.1"/>
</dbReference>
<dbReference type="Proteomes" id="UP000198599">
    <property type="component" value="Unassembled WGS sequence"/>
</dbReference>
<evidence type="ECO:0000313" key="4">
    <source>
        <dbReference type="Proteomes" id="UP000198599"/>
    </source>
</evidence>
<dbReference type="SUPFAM" id="SSF51120">
    <property type="entry name" value="beta-Roll"/>
    <property type="match status" value="1"/>
</dbReference>
<dbReference type="AlphaFoldDB" id="A0A1I5DQ69"/>
<gene>
    <name evidence="3" type="ORF">SAMN04487859_11351</name>
</gene>
<name>A0A1I5DQ69_9RHOB</name>
<evidence type="ECO:0008006" key="5">
    <source>
        <dbReference type="Google" id="ProtNLM"/>
    </source>
</evidence>
<evidence type="ECO:0000256" key="2">
    <source>
        <dbReference type="SAM" id="SignalP"/>
    </source>
</evidence>
<feature type="chain" id="PRO_5011464863" description="Hemolysin-type calcium-binding repeat-containing protein" evidence="2">
    <location>
        <begin position="20"/>
        <end position="459"/>
    </location>
</feature>
<evidence type="ECO:0000313" key="3">
    <source>
        <dbReference type="EMBL" id="SFO01399.1"/>
    </source>
</evidence>
<feature type="region of interest" description="Disordered" evidence="1">
    <location>
        <begin position="21"/>
        <end position="44"/>
    </location>
</feature>
<feature type="signal peptide" evidence="2">
    <location>
        <begin position="1"/>
        <end position="19"/>
    </location>
</feature>
<keyword evidence="4" id="KW-1185">Reference proteome</keyword>
<evidence type="ECO:0000256" key="1">
    <source>
        <dbReference type="SAM" id="MobiDB-lite"/>
    </source>
</evidence>
<dbReference type="EMBL" id="FOVP01000013">
    <property type="protein sequence ID" value="SFO01399.1"/>
    <property type="molecule type" value="Genomic_DNA"/>
</dbReference>
<accession>A0A1I5DQ69</accession>
<reference evidence="4" key="1">
    <citation type="submission" date="2016-10" db="EMBL/GenBank/DDBJ databases">
        <authorList>
            <person name="Varghese N."/>
            <person name="Submissions S."/>
        </authorList>
    </citation>
    <scope>NUCLEOTIDE SEQUENCE [LARGE SCALE GENOMIC DNA]</scope>
    <source>
        <strain evidence="4">DSM 28463</strain>
    </source>
</reference>
<keyword evidence="2" id="KW-0732">Signal</keyword>
<protein>
    <recommendedName>
        <fullName evidence="5">Hemolysin-type calcium-binding repeat-containing protein</fullName>
    </recommendedName>
</protein>
<dbReference type="PRINTS" id="PR00313">
    <property type="entry name" value="CABNDNGRPT"/>
</dbReference>
<dbReference type="OrthoDB" id="7741578at2"/>